<dbReference type="Pfam" id="PF00226">
    <property type="entry name" value="DnaJ"/>
    <property type="match status" value="1"/>
</dbReference>
<evidence type="ECO:0000256" key="2">
    <source>
        <dbReference type="SAM" id="MobiDB-lite"/>
    </source>
</evidence>
<dbReference type="GO" id="GO:0042026">
    <property type="term" value="P:protein refolding"/>
    <property type="evidence" value="ECO:0007669"/>
    <property type="project" value="TreeGrafter"/>
</dbReference>
<keyword evidence="3" id="KW-0472">Membrane</keyword>
<keyword evidence="3" id="KW-0812">Transmembrane</keyword>
<dbReference type="PROSITE" id="PS00636">
    <property type="entry name" value="DNAJ_1"/>
    <property type="match status" value="1"/>
</dbReference>
<feature type="region of interest" description="Disordered" evidence="2">
    <location>
        <begin position="6"/>
        <end position="28"/>
    </location>
</feature>
<comment type="caution">
    <text evidence="5">The sequence shown here is derived from an EMBL/GenBank/DDBJ whole genome shotgun (WGS) entry which is preliminary data.</text>
</comment>
<evidence type="ECO:0000313" key="5">
    <source>
        <dbReference type="EMBL" id="RDB28355.1"/>
    </source>
</evidence>
<dbReference type="OrthoDB" id="445556at2759"/>
<dbReference type="Gene3D" id="1.10.287.110">
    <property type="entry name" value="DnaJ domain"/>
    <property type="match status" value="1"/>
</dbReference>
<gene>
    <name evidence="5" type="primary">Dnaja3</name>
    <name evidence="5" type="ORF">Hypma_001509</name>
</gene>
<sequence>MLYAAAASSSSRPLAARAFSSSTRRRDHYKTLGVPTHASRAQIKSHFYQLSKTHHPDVAKDARSKEIFHKVSEAYAVLSNDRERRAYDRTLHHTHHTHTHIHHQQSHAHAHAEASYHPTRPAGPRATHAWEYASRPRQRRRPAAEWYTPPPHRSSDSQSQSETSRSQTRTGGGGQHYTGTAQHQFYTGTPFSLYHNIGLGGGVAGRRTPRQEAEDEERALQRVRRVSGLMRAAQVVGLIGMCAMVVGGWGGRA</sequence>
<evidence type="ECO:0000313" key="6">
    <source>
        <dbReference type="Proteomes" id="UP000076154"/>
    </source>
</evidence>
<keyword evidence="1" id="KW-0143">Chaperone</keyword>
<dbReference type="InParanoid" id="A0A369K6S1"/>
<dbReference type="GO" id="GO:0051082">
    <property type="term" value="F:unfolded protein binding"/>
    <property type="evidence" value="ECO:0007669"/>
    <property type="project" value="TreeGrafter"/>
</dbReference>
<dbReference type="PANTHER" id="PTHR43096:SF52">
    <property type="entry name" value="DNAJ HOMOLOG 1, MITOCHONDRIAL-RELATED"/>
    <property type="match status" value="1"/>
</dbReference>
<dbReference type="SUPFAM" id="SSF46565">
    <property type="entry name" value="Chaperone J-domain"/>
    <property type="match status" value="1"/>
</dbReference>
<proteinExistence type="predicted"/>
<dbReference type="SMART" id="SM00271">
    <property type="entry name" value="DnaJ"/>
    <property type="match status" value="1"/>
</dbReference>
<dbReference type="EMBL" id="LUEZ02000012">
    <property type="protein sequence ID" value="RDB28355.1"/>
    <property type="molecule type" value="Genomic_DNA"/>
</dbReference>
<evidence type="ECO:0000256" key="3">
    <source>
        <dbReference type="SAM" id="Phobius"/>
    </source>
</evidence>
<organism evidence="5 6">
    <name type="scientific">Hypsizygus marmoreus</name>
    <name type="common">White beech mushroom</name>
    <name type="synonym">Agaricus marmoreus</name>
    <dbReference type="NCBI Taxonomy" id="39966"/>
    <lineage>
        <taxon>Eukaryota</taxon>
        <taxon>Fungi</taxon>
        <taxon>Dikarya</taxon>
        <taxon>Basidiomycota</taxon>
        <taxon>Agaricomycotina</taxon>
        <taxon>Agaricomycetes</taxon>
        <taxon>Agaricomycetidae</taxon>
        <taxon>Agaricales</taxon>
        <taxon>Tricholomatineae</taxon>
        <taxon>Lyophyllaceae</taxon>
        <taxon>Hypsizygus</taxon>
    </lineage>
</organism>
<accession>A0A369K6S1</accession>
<dbReference type="Proteomes" id="UP000076154">
    <property type="component" value="Unassembled WGS sequence"/>
</dbReference>
<keyword evidence="3" id="KW-1133">Transmembrane helix</keyword>
<dbReference type="InterPro" id="IPR001623">
    <property type="entry name" value="DnaJ_domain"/>
</dbReference>
<protein>
    <submittedName>
        <fullName evidence="5">DnaJ subfamily A member 3, mitochondrial</fullName>
    </submittedName>
</protein>
<dbReference type="STRING" id="39966.A0A369K6S1"/>
<keyword evidence="6" id="KW-1185">Reference proteome</keyword>
<feature type="compositionally biased region" description="Low complexity" evidence="2">
    <location>
        <begin position="6"/>
        <end position="22"/>
    </location>
</feature>
<dbReference type="CDD" id="cd06257">
    <property type="entry name" value="DnaJ"/>
    <property type="match status" value="1"/>
</dbReference>
<dbReference type="InterPro" id="IPR036869">
    <property type="entry name" value="J_dom_sf"/>
</dbReference>
<dbReference type="PANTHER" id="PTHR43096">
    <property type="entry name" value="DNAJ HOMOLOG 1, MITOCHONDRIAL-RELATED"/>
    <property type="match status" value="1"/>
</dbReference>
<feature type="domain" description="J" evidence="4">
    <location>
        <begin position="27"/>
        <end position="91"/>
    </location>
</feature>
<feature type="region of interest" description="Disordered" evidence="2">
    <location>
        <begin position="95"/>
        <end position="181"/>
    </location>
</feature>
<feature type="compositionally biased region" description="Low complexity" evidence="2">
    <location>
        <begin position="156"/>
        <end position="169"/>
    </location>
</feature>
<feature type="transmembrane region" description="Helical" evidence="3">
    <location>
        <begin position="228"/>
        <end position="250"/>
    </location>
</feature>
<name>A0A369K6S1_HYPMA</name>
<evidence type="ECO:0000259" key="4">
    <source>
        <dbReference type="PROSITE" id="PS50076"/>
    </source>
</evidence>
<reference evidence="5" key="1">
    <citation type="submission" date="2018-04" db="EMBL/GenBank/DDBJ databases">
        <title>Whole genome sequencing of Hypsizygus marmoreus.</title>
        <authorList>
            <person name="Choi I.-G."/>
            <person name="Min B."/>
            <person name="Kim J.-G."/>
            <person name="Kim S."/>
            <person name="Oh Y.-L."/>
            <person name="Kong W.-S."/>
            <person name="Park H."/>
            <person name="Jeong J."/>
            <person name="Song E.-S."/>
        </authorList>
    </citation>
    <scope>NUCLEOTIDE SEQUENCE [LARGE SCALE GENOMIC DNA]</scope>
    <source>
        <strain evidence="5">51987-8</strain>
    </source>
</reference>
<dbReference type="PROSITE" id="PS50076">
    <property type="entry name" value="DNAJ_2"/>
    <property type="match status" value="1"/>
</dbReference>
<dbReference type="InterPro" id="IPR018253">
    <property type="entry name" value="DnaJ_domain_CS"/>
</dbReference>
<dbReference type="GO" id="GO:0005737">
    <property type="term" value="C:cytoplasm"/>
    <property type="evidence" value="ECO:0007669"/>
    <property type="project" value="TreeGrafter"/>
</dbReference>
<evidence type="ECO:0000256" key="1">
    <source>
        <dbReference type="ARBA" id="ARBA00023186"/>
    </source>
</evidence>
<dbReference type="PRINTS" id="PR00625">
    <property type="entry name" value="JDOMAIN"/>
</dbReference>
<feature type="compositionally biased region" description="Basic residues" evidence="2">
    <location>
        <begin position="95"/>
        <end position="109"/>
    </location>
</feature>
<dbReference type="AlphaFoldDB" id="A0A369K6S1"/>